<comment type="caution">
    <text evidence="2">The sequence shown here is derived from an EMBL/GenBank/DDBJ whole genome shotgun (WGS) entry which is preliminary data.</text>
</comment>
<dbReference type="InterPro" id="IPR029069">
    <property type="entry name" value="HotDog_dom_sf"/>
</dbReference>
<name>A0A931AZH6_9ACTN</name>
<proteinExistence type="predicted"/>
<dbReference type="Proteomes" id="UP000657385">
    <property type="component" value="Unassembled WGS sequence"/>
</dbReference>
<dbReference type="EMBL" id="JADPRT010000002">
    <property type="protein sequence ID" value="MBF9067689.1"/>
    <property type="molecule type" value="Genomic_DNA"/>
</dbReference>
<organism evidence="2 3">
    <name type="scientific">Streptacidiphilus fuscans</name>
    <dbReference type="NCBI Taxonomy" id="2789292"/>
    <lineage>
        <taxon>Bacteria</taxon>
        <taxon>Bacillati</taxon>
        <taxon>Actinomycetota</taxon>
        <taxon>Actinomycetes</taxon>
        <taxon>Kitasatosporales</taxon>
        <taxon>Streptomycetaceae</taxon>
        <taxon>Streptacidiphilus</taxon>
    </lineage>
</organism>
<evidence type="ECO:0000313" key="3">
    <source>
        <dbReference type="Proteomes" id="UP000657385"/>
    </source>
</evidence>
<dbReference type="InterPro" id="IPR006683">
    <property type="entry name" value="Thioestr_dom"/>
</dbReference>
<dbReference type="RefSeq" id="WP_196192838.1">
    <property type="nucleotide sequence ID" value="NZ_JADPRT010000002.1"/>
</dbReference>
<reference evidence="2" key="1">
    <citation type="submission" date="2020-11" db="EMBL/GenBank/DDBJ databases">
        <title>Isolation and identification of active actinomycetes.</title>
        <authorList>
            <person name="Yu B."/>
        </authorList>
    </citation>
    <scope>NUCLEOTIDE SEQUENCE</scope>
    <source>
        <strain evidence="2">NEAU-YB345</strain>
    </source>
</reference>
<feature type="domain" description="Thioesterase" evidence="1">
    <location>
        <begin position="47"/>
        <end position="118"/>
    </location>
</feature>
<sequence>MEAFPTLELESASRFVAELGLTFDTVSPDRVTGHLDIGTQHHDAWNAVHNGVYCTVVERAASVGASRAVAHLGQFAVGTGNATDSFVRDVTGPVRVDARPVFQDADQQLWEVTITSAGMSALLARGQLWLQNVPLRR</sequence>
<dbReference type="SUPFAM" id="SSF54637">
    <property type="entry name" value="Thioesterase/thiol ester dehydrase-isomerase"/>
    <property type="match status" value="1"/>
</dbReference>
<dbReference type="AlphaFoldDB" id="A0A931AZH6"/>
<evidence type="ECO:0000259" key="1">
    <source>
        <dbReference type="Pfam" id="PF03061"/>
    </source>
</evidence>
<dbReference type="Gene3D" id="3.10.129.10">
    <property type="entry name" value="Hotdog Thioesterase"/>
    <property type="match status" value="1"/>
</dbReference>
<evidence type="ECO:0000313" key="2">
    <source>
        <dbReference type="EMBL" id="MBF9067689.1"/>
    </source>
</evidence>
<dbReference type="Pfam" id="PF03061">
    <property type="entry name" value="4HBT"/>
    <property type="match status" value="1"/>
</dbReference>
<protein>
    <submittedName>
        <fullName evidence="2">PaaI family thioesterase</fullName>
    </submittedName>
</protein>
<accession>A0A931AZH6</accession>
<dbReference type="CDD" id="cd03443">
    <property type="entry name" value="PaaI_thioesterase"/>
    <property type="match status" value="1"/>
</dbReference>
<keyword evidence="3" id="KW-1185">Reference proteome</keyword>
<gene>
    <name evidence="2" type="ORF">I2501_06505</name>
</gene>